<proteinExistence type="predicted"/>
<dbReference type="EMBL" id="JAIWQS010000006">
    <property type="protein sequence ID" value="KAJ8762595.1"/>
    <property type="molecule type" value="Genomic_DNA"/>
</dbReference>
<dbReference type="SUPFAM" id="SSF46934">
    <property type="entry name" value="UBA-like"/>
    <property type="match status" value="1"/>
</dbReference>
<evidence type="ECO:0000256" key="1">
    <source>
        <dbReference type="SAM" id="MobiDB-lite"/>
    </source>
</evidence>
<dbReference type="PANTHER" id="PTHR21494:SF0">
    <property type="entry name" value="ACTIVATING SIGNAL COINTEGRATOR 1 COMPLEX SUBUNIT 2"/>
    <property type="match status" value="1"/>
</dbReference>
<sequence>MSRRYSHNNRNQHQQRSGGSSSGSSNDPQTYSKFVPKHQNPNTNPTLSNYLRKSLSQQSDVPASGDGGGGNFVKYLPQDEAVAAGLGANEGGLDPIESQRVVDLLNRQLSWLLKLSPREFWREVAGDNSLHEFVESFLKYRNRWYDFPHRGAKGIVAGVIVGDLDLARRVFMLLYRISSNRDPGARTVDSLSSKDHAVLLQERKLLDLPMLLDICAIYGHENEELTKSLVQNALRAQPGIHDNLFAVTSHFLGIIDTMHQRCISSLEVLFSSGSGEGQELRQLSLDFLEVMDFINDAIVSMDAFVNAYKLAAVAFACPIELSDGNKEMLTTLAKLHDTLFPSLQQGFQIISMGRDDEMLSNATVSLKILSARIVKFGWKLLDACYLKKELHENCFPTPAVAKMFPAKVEDPVIRADILIQTLREISGSSPYDLGNATGQMFLQNLDKNYHLMDILHNLQNDGWILIDDEQNQYLSRLMNYSLKSNIKEHHVGPAPVVDKSMEMDENAAIVESKISQIRDLFPDYGKGFLAACLEVYNQNPEDVIQRILEGTLHEDLSRLDTTLETMPTSKLGTTIGTKDKGKGKLIESTSAAVHSADPIVAREKQTLHYSGDSGSNSSAVGRFVRKSSDMPDHYALDNRDSKDLAKTAALVSLYEYEDEYDDSFDDLGLSVGDSGLEDHEISSDRIISNLEKPLGTERENPTQSPSDGKWGSRKKPQYYVKDGKNYSYKVAGSVAVANSIEASLVTQAQGELIFGLGRGGNIPLGAVNKLAEYQERENQSDEPEKKERDIAQNPRGRGRRGGRGKLREGQEEQDNQSDGSEMDGRGNAGNARGRGRRGRGNGHYRKDRAMSKHMAGLSSSRFS</sequence>
<organism evidence="3 4">
    <name type="scientific">Erythroxylum novogranatense</name>
    <dbReference type="NCBI Taxonomy" id="1862640"/>
    <lineage>
        <taxon>Eukaryota</taxon>
        <taxon>Viridiplantae</taxon>
        <taxon>Streptophyta</taxon>
        <taxon>Embryophyta</taxon>
        <taxon>Tracheophyta</taxon>
        <taxon>Spermatophyta</taxon>
        <taxon>Magnoliopsida</taxon>
        <taxon>eudicotyledons</taxon>
        <taxon>Gunneridae</taxon>
        <taxon>Pentapetalae</taxon>
        <taxon>rosids</taxon>
        <taxon>fabids</taxon>
        <taxon>Malpighiales</taxon>
        <taxon>Erythroxylaceae</taxon>
        <taxon>Erythroxylum</taxon>
    </lineage>
</organism>
<feature type="compositionally biased region" description="Basic residues" evidence="1">
    <location>
        <begin position="833"/>
        <end position="846"/>
    </location>
</feature>
<dbReference type="Gene3D" id="1.10.8.10">
    <property type="entry name" value="DNA helicase RuvA subunit, C-terminal domain"/>
    <property type="match status" value="1"/>
</dbReference>
<comment type="caution">
    <text evidence="3">The sequence shown here is derived from an EMBL/GenBank/DDBJ whole genome shotgun (WGS) entry which is preliminary data.</text>
</comment>
<feature type="region of interest" description="Disordered" evidence="1">
    <location>
        <begin position="774"/>
        <end position="863"/>
    </location>
</feature>
<dbReference type="PANTHER" id="PTHR21494">
    <property type="entry name" value="ACTIVATING SIGNAL COINTEGRATOR 1 COMPLEX SUBUNIT 2 ASC-1 COMPLEX SUBUNIT P100"/>
    <property type="match status" value="1"/>
</dbReference>
<feature type="compositionally biased region" description="Polar residues" evidence="1">
    <location>
        <begin position="39"/>
        <end position="49"/>
    </location>
</feature>
<dbReference type="PROSITE" id="PS51140">
    <property type="entry name" value="CUE"/>
    <property type="match status" value="1"/>
</dbReference>
<dbReference type="InterPro" id="IPR003892">
    <property type="entry name" value="CUE"/>
</dbReference>
<dbReference type="AlphaFoldDB" id="A0AAV8T747"/>
<protein>
    <recommendedName>
        <fullName evidence="2">CUE domain-containing protein</fullName>
    </recommendedName>
</protein>
<feature type="domain" description="CUE" evidence="2">
    <location>
        <begin position="509"/>
        <end position="552"/>
    </location>
</feature>
<dbReference type="GO" id="GO:0043130">
    <property type="term" value="F:ubiquitin binding"/>
    <property type="evidence" value="ECO:0007669"/>
    <property type="project" value="InterPro"/>
</dbReference>
<dbReference type="InterPro" id="IPR041800">
    <property type="entry name" value="ASCC2_CUE"/>
</dbReference>
<dbReference type="SMART" id="SM00546">
    <property type="entry name" value="CUE"/>
    <property type="match status" value="1"/>
</dbReference>
<evidence type="ECO:0000313" key="3">
    <source>
        <dbReference type="EMBL" id="KAJ8762595.1"/>
    </source>
</evidence>
<gene>
    <name evidence="3" type="ORF">K2173_008034</name>
</gene>
<dbReference type="InterPro" id="IPR052586">
    <property type="entry name" value="ASCC2"/>
</dbReference>
<keyword evidence="4" id="KW-1185">Reference proteome</keyword>
<name>A0AAV8T747_9ROSI</name>
<feature type="compositionally biased region" description="Basic and acidic residues" evidence="1">
    <location>
        <begin position="774"/>
        <end position="790"/>
    </location>
</feature>
<evidence type="ECO:0000313" key="4">
    <source>
        <dbReference type="Proteomes" id="UP001159364"/>
    </source>
</evidence>
<dbReference type="CDD" id="cd14364">
    <property type="entry name" value="CUE_ASCC2"/>
    <property type="match status" value="1"/>
</dbReference>
<dbReference type="InterPro" id="IPR009060">
    <property type="entry name" value="UBA-like_sf"/>
</dbReference>
<dbReference type="Proteomes" id="UP001159364">
    <property type="component" value="Linkage Group LG06"/>
</dbReference>
<feature type="region of interest" description="Disordered" evidence="1">
    <location>
        <begin position="1"/>
        <end position="49"/>
    </location>
</feature>
<evidence type="ECO:0000259" key="2">
    <source>
        <dbReference type="PROSITE" id="PS51140"/>
    </source>
</evidence>
<dbReference type="Pfam" id="PF02845">
    <property type="entry name" value="CUE"/>
    <property type="match status" value="1"/>
</dbReference>
<feature type="region of interest" description="Disordered" evidence="1">
    <location>
        <begin position="680"/>
        <end position="716"/>
    </location>
</feature>
<accession>A0AAV8T747</accession>
<reference evidence="3 4" key="1">
    <citation type="submission" date="2021-09" db="EMBL/GenBank/DDBJ databases">
        <title>Genomic insights and catalytic innovation underlie evolution of tropane alkaloids biosynthesis.</title>
        <authorList>
            <person name="Wang Y.-J."/>
            <person name="Tian T."/>
            <person name="Huang J.-P."/>
            <person name="Huang S.-X."/>
        </authorList>
    </citation>
    <scope>NUCLEOTIDE SEQUENCE [LARGE SCALE GENOMIC DNA]</scope>
    <source>
        <strain evidence="3">KIB-2018</strain>
        <tissue evidence="3">Leaf</tissue>
    </source>
</reference>